<organism evidence="1">
    <name type="scientific">Ophidiomyces ophidiicola</name>
    <dbReference type="NCBI Taxonomy" id="1387563"/>
    <lineage>
        <taxon>Eukaryota</taxon>
        <taxon>Fungi</taxon>
        <taxon>Dikarya</taxon>
        <taxon>Ascomycota</taxon>
        <taxon>Pezizomycotina</taxon>
        <taxon>Eurotiomycetes</taxon>
        <taxon>Eurotiomycetidae</taxon>
        <taxon>Onygenales</taxon>
        <taxon>Onygenaceae</taxon>
        <taxon>Ophidiomyces</taxon>
    </lineage>
</organism>
<proteinExistence type="predicted"/>
<reference evidence="1" key="1">
    <citation type="journal article" date="2022" name="bioRxiv">
        <title>Population genetic analysis of Ophidiomyces ophidiicola, the causative agent of snake fungal disease, indicates recent introductions to the USA.</title>
        <authorList>
            <person name="Ladner J.T."/>
            <person name="Palmer J.M."/>
            <person name="Ettinger C.L."/>
            <person name="Stajich J.E."/>
            <person name="Farrell T.M."/>
            <person name="Glorioso B.M."/>
            <person name="Lawson B."/>
            <person name="Price S.J."/>
            <person name="Stengle A.G."/>
            <person name="Grear D.A."/>
            <person name="Lorch J.M."/>
        </authorList>
    </citation>
    <scope>NUCLEOTIDE SEQUENCE</scope>
    <source>
        <strain evidence="1">NWHC 24266-5</strain>
    </source>
</reference>
<gene>
    <name evidence="1" type="primary">RGD1</name>
    <name evidence="1" type="ORF">LOY88_002538</name>
</gene>
<sequence length="659" mass="73067">MAEVAASQPESTSVQPPHAEAPLPQPEDETPQVAVVDTEEKEKLERVIQSDIGVSTLLNRLKQSISSAKDFATLLRKRASLEEDHAQGLKKLSRAMHDSSLRPDNRQGTFARSYDDMNKVHDRMADHGLQFSLSLHKMSDDLNELAASIERGRKHWKQNGLSAEKRVQDAELAAEKAKTKYDGFAEQYDRARTGDRQPGKFGLKGPKSAAQYEEELLRKVQHADTDYANKVQAAQTLKQELIATLRPQATNALQDLINECDSALALQMQKFASFSEKLLLGTGLSVSPLRNNGAGDAPIPKSLRDAARQVDNERDFKDYIMSHSSKANSNSNLIKYERHPTLITPQTQNASAHPKRQSLSIHSTPAIPPPTAAQSFAQMTPQNAPPAPAQMQHAVQPPQPPPSFPHPTQGAFITQSPPQHLPMPYPPPVIPHQTFASAPPRSSLDRPASSSGQHPDLPPLNPVFGVSLEDLFRRDGTAIPMIVYQCIQAVELFGLNLEGIYRLSGNTLHIQRMKALFDNDSSQVDFTNPESFYHDVNSVAGLMKQFFRELPDPLFTNDRYQDFINAARKEDDNQRRDTLHALINSLPDPNYATLRALVLHLNHVQERSSENRMNAGNIAISFGLTLMGSSAGHSIADSGWQARVIETVLQNTFQIFDDD</sequence>
<name>A0ACB8UZU8_9EURO</name>
<accession>A0ACB8UZU8</accession>
<dbReference type="EMBL" id="JALBCA010000030">
    <property type="protein sequence ID" value="KAI2388555.1"/>
    <property type="molecule type" value="Genomic_DNA"/>
</dbReference>
<comment type="caution">
    <text evidence="1">The sequence shown here is derived from an EMBL/GenBank/DDBJ whole genome shotgun (WGS) entry which is preliminary data.</text>
</comment>
<evidence type="ECO:0000313" key="1">
    <source>
        <dbReference type="EMBL" id="KAI2388555.1"/>
    </source>
</evidence>
<protein>
    <submittedName>
        <fullName evidence="1">Rho GTPase-activating protein</fullName>
    </submittedName>
</protein>